<keyword evidence="2" id="KW-1185">Reference proteome</keyword>
<dbReference type="RefSeq" id="WP_258182875.1">
    <property type="nucleotide sequence ID" value="NZ_PVNK01000148.1"/>
</dbReference>
<reference evidence="1 2" key="1">
    <citation type="submission" date="2018-03" db="EMBL/GenBank/DDBJ databases">
        <title>Draft Genome Sequences of the Obligatory Marine Myxobacteria Enhygromyxa salina SWB005.</title>
        <authorList>
            <person name="Poehlein A."/>
            <person name="Moghaddam J.A."/>
            <person name="Harms H."/>
            <person name="Alanjari M."/>
            <person name="Koenig G.M."/>
            <person name="Daniel R."/>
            <person name="Schaeberle T.F."/>
        </authorList>
    </citation>
    <scope>NUCLEOTIDE SEQUENCE [LARGE SCALE GENOMIC DNA]</scope>
    <source>
        <strain evidence="1 2">SWB005</strain>
    </source>
</reference>
<gene>
    <name evidence="1" type="ORF">ENSA5_31130</name>
</gene>
<evidence type="ECO:0000313" key="1">
    <source>
        <dbReference type="EMBL" id="PRP97880.1"/>
    </source>
</evidence>
<comment type="caution">
    <text evidence="1">The sequence shown here is derived from an EMBL/GenBank/DDBJ whole genome shotgun (WGS) entry which is preliminary data.</text>
</comment>
<name>A0A2S9XYR0_9BACT</name>
<dbReference type="EMBL" id="PVNK01000148">
    <property type="protein sequence ID" value="PRP97880.1"/>
    <property type="molecule type" value="Genomic_DNA"/>
</dbReference>
<dbReference type="Proteomes" id="UP000237968">
    <property type="component" value="Unassembled WGS sequence"/>
</dbReference>
<dbReference type="AlphaFoldDB" id="A0A2S9XYR0"/>
<evidence type="ECO:0000313" key="2">
    <source>
        <dbReference type="Proteomes" id="UP000237968"/>
    </source>
</evidence>
<protein>
    <submittedName>
        <fullName evidence="1">Uncharacterized protein</fullName>
    </submittedName>
</protein>
<sequence>MVRRLDELDAAMREVGGRIVRRSTFGLGRVALVADNSCPGRGR</sequence>
<proteinExistence type="predicted"/>
<organism evidence="1 2">
    <name type="scientific">Enhygromyxa salina</name>
    <dbReference type="NCBI Taxonomy" id="215803"/>
    <lineage>
        <taxon>Bacteria</taxon>
        <taxon>Pseudomonadati</taxon>
        <taxon>Myxococcota</taxon>
        <taxon>Polyangia</taxon>
        <taxon>Nannocystales</taxon>
        <taxon>Nannocystaceae</taxon>
        <taxon>Enhygromyxa</taxon>
    </lineage>
</organism>
<accession>A0A2S9XYR0</accession>